<accession>A0ABQ9V491</accession>
<reference evidence="5 6" key="1">
    <citation type="submission" date="2023-05" db="EMBL/GenBank/DDBJ databases">
        <title>B98-5 Cell Line De Novo Hybrid Assembly: An Optical Mapping Approach.</title>
        <authorList>
            <person name="Kananen K."/>
            <person name="Auerbach J.A."/>
            <person name="Kautto E."/>
            <person name="Blachly J.S."/>
        </authorList>
    </citation>
    <scope>NUCLEOTIDE SEQUENCE [LARGE SCALE GENOMIC DNA]</scope>
    <source>
        <strain evidence="5">B95-8</strain>
        <tissue evidence="5">Cell line</tissue>
    </source>
</reference>
<comment type="caution">
    <text evidence="5">The sequence shown here is derived from an EMBL/GenBank/DDBJ whole genome shotgun (WGS) entry which is preliminary data.</text>
</comment>
<dbReference type="PANTHER" id="PTHR14514">
    <property type="entry name" value="PKA ANCHORING PROTEIN"/>
    <property type="match status" value="1"/>
</dbReference>
<evidence type="ECO:0000256" key="4">
    <source>
        <dbReference type="ARBA" id="ARBA00023136"/>
    </source>
</evidence>
<protein>
    <submittedName>
        <fullName evidence="5">A-kinase anchor protein 6</fullName>
    </submittedName>
</protein>
<evidence type="ECO:0000256" key="2">
    <source>
        <dbReference type="ARBA" id="ARBA00022553"/>
    </source>
</evidence>
<organism evidence="5 6">
    <name type="scientific">Saguinus oedipus</name>
    <name type="common">Cotton-top tamarin</name>
    <name type="synonym">Oedipomidas oedipus</name>
    <dbReference type="NCBI Taxonomy" id="9490"/>
    <lineage>
        <taxon>Eukaryota</taxon>
        <taxon>Metazoa</taxon>
        <taxon>Chordata</taxon>
        <taxon>Craniata</taxon>
        <taxon>Vertebrata</taxon>
        <taxon>Euteleostomi</taxon>
        <taxon>Mammalia</taxon>
        <taxon>Eutheria</taxon>
        <taxon>Euarchontoglires</taxon>
        <taxon>Primates</taxon>
        <taxon>Haplorrhini</taxon>
        <taxon>Platyrrhini</taxon>
        <taxon>Cebidae</taxon>
        <taxon>Callitrichinae</taxon>
        <taxon>Saguinus</taxon>
    </lineage>
</organism>
<keyword evidence="2" id="KW-0597">Phosphoprotein</keyword>
<comment type="subcellular location">
    <subcellularLocation>
        <location evidence="1">Endomembrane system</location>
    </subcellularLocation>
</comment>
<evidence type="ECO:0000256" key="3">
    <source>
        <dbReference type="ARBA" id="ARBA00022737"/>
    </source>
</evidence>
<evidence type="ECO:0000313" key="6">
    <source>
        <dbReference type="Proteomes" id="UP001266305"/>
    </source>
</evidence>
<evidence type="ECO:0000256" key="1">
    <source>
        <dbReference type="ARBA" id="ARBA00004308"/>
    </source>
</evidence>
<keyword evidence="4" id="KW-0472">Membrane</keyword>
<dbReference type="Proteomes" id="UP001266305">
    <property type="component" value="Unassembled WGS sequence"/>
</dbReference>
<name>A0ABQ9V491_SAGOE</name>
<keyword evidence="3" id="KW-0677">Repeat</keyword>
<proteinExistence type="predicted"/>
<evidence type="ECO:0000313" key="5">
    <source>
        <dbReference type="EMBL" id="KAK2104071.1"/>
    </source>
</evidence>
<dbReference type="PANTHER" id="PTHR14514:SF2">
    <property type="entry name" value="A-KINASE ANCHOR PROTEIN 6"/>
    <property type="match status" value="1"/>
</dbReference>
<sequence length="167" mass="19286">MPLRRHHSRSHLAEVQLCYLEAQRDAVEQMSLKLYSEQYTSSSKRKEEFADMSKVHSVGSNGVCIKDEENFRSCGEVPEDTSVSSAVCLTSSGYMFTSFTVEKRRSAANPQKGLLDFDSEYQELWDWLIDMESLVMDSHDLMMSEEQQQHLYKVRATLPAFTLLWKI</sequence>
<dbReference type="EMBL" id="JASSZA010000008">
    <property type="protein sequence ID" value="KAK2104071.1"/>
    <property type="molecule type" value="Genomic_DNA"/>
</dbReference>
<gene>
    <name evidence="5" type="primary">AKAP6_1</name>
    <name evidence="5" type="ORF">P7K49_017927</name>
</gene>
<keyword evidence="6" id="KW-1185">Reference proteome</keyword>